<organism evidence="5 6">
    <name type="scientific">Clostridium botulinum</name>
    <dbReference type="NCBI Taxonomy" id="1491"/>
    <lineage>
        <taxon>Bacteria</taxon>
        <taxon>Bacillati</taxon>
        <taxon>Bacillota</taxon>
        <taxon>Clostridia</taxon>
        <taxon>Eubacteriales</taxon>
        <taxon>Clostridiaceae</taxon>
        <taxon>Clostridium</taxon>
    </lineage>
</organism>
<dbReference type="SUPFAM" id="SSF52540">
    <property type="entry name" value="P-loop containing nucleoside triphosphate hydrolases"/>
    <property type="match status" value="2"/>
</dbReference>
<accession>A0A6B4JHI5</accession>
<dbReference type="Pfam" id="PF13476">
    <property type="entry name" value="AAA_23"/>
    <property type="match status" value="1"/>
</dbReference>
<dbReference type="Proteomes" id="UP000486903">
    <property type="component" value="Unassembled WGS sequence"/>
</dbReference>
<dbReference type="Gene3D" id="3.40.50.300">
    <property type="entry name" value="P-loop containing nucleotide triphosphate hydrolases"/>
    <property type="match status" value="1"/>
</dbReference>
<evidence type="ECO:0000313" key="5">
    <source>
        <dbReference type="EMBL" id="NFV26160.1"/>
    </source>
</evidence>
<dbReference type="GO" id="GO:0016887">
    <property type="term" value="F:ATP hydrolysis activity"/>
    <property type="evidence" value="ECO:0007669"/>
    <property type="project" value="InterPro"/>
</dbReference>
<evidence type="ECO:0000256" key="3">
    <source>
        <dbReference type="ARBA" id="ARBA00013368"/>
    </source>
</evidence>
<evidence type="ECO:0000256" key="2">
    <source>
        <dbReference type="ARBA" id="ARBA00011322"/>
    </source>
</evidence>
<comment type="caution">
    <text evidence="5">The sequence shown here is derived from an EMBL/GenBank/DDBJ whole genome shotgun (WGS) entry which is preliminary data.</text>
</comment>
<dbReference type="InterPro" id="IPR038729">
    <property type="entry name" value="Rad50/SbcC_AAA"/>
</dbReference>
<dbReference type="PANTHER" id="PTHR32114:SF2">
    <property type="entry name" value="ABC TRANSPORTER ABCH.3"/>
    <property type="match status" value="1"/>
</dbReference>
<dbReference type="EMBL" id="SXFB01000004">
    <property type="protein sequence ID" value="NFV26160.1"/>
    <property type="molecule type" value="Genomic_DNA"/>
</dbReference>
<gene>
    <name evidence="5" type="ORF">FDG31_08190</name>
</gene>
<evidence type="ECO:0000259" key="4">
    <source>
        <dbReference type="Pfam" id="PF13476"/>
    </source>
</evidence>
<proteinExistence type="inferred from homology"/>
<comment type="subunit">
    <text evidence="2">Heterodimer of SbcC and SbcD.</text>
</comment>
<reference evidence="5 6" key="1">
    <citation type="submission" date="2019-04" db="EMBL/GenBank/DDBJ databases">
        <title>Genome sequencing of Clostridium botulinum Groups I-IV and Clostridium butyricum.</title>
        <authorList>
            <person name="Brunt J."/>
            <person name="Van Vliet A.H.M."/>
            <person name="Stringer S.C."/>
            <person name="Carter A.T."/>
            <person name="Peck M.W."/>
        </authorList>
    </citation>
    <scope>NUCLEOTIDE SEQUENCE [LARGE SCALE GENOMIC DNA]</scope>
    <source>
        <strain evidence="5 6">BL81</strain>
    </source>
</reference>
<comment type="similarity">
    <text evidence="1">Belongs to the SMC family. SbcC subfamily.</text>
</comment>
<feature type="domain" description="Rad50/SbcC-type AAA" evidence="4">
    <location>
        <begin position="8"/>
        <end position="258"/>
    </location>
</feature>
<evidence type="ECO:0000313" key="6">
    <source>
        <dbReference type="Proteomes" id="UP000486903"/>
    </source>
</evidence>
<sequence>MQLEITNIAITGFKGYKDKQEYILGHRTVVAGDNGLGKSSIGEAIVWALTGCDIWGNEKAATRLVNDKRPKVTEIVLDFLLDGEPQTIIRRKKGSGNEVYWNDAKSSTNDIAREIFKNKNVFLSIVNPYYFPDLAPKDAKQLLSDVLKPISRDEIFIELGEYLKKVLLNNGFRIPETFMHDTRSDIKEHEENIIYLEGVQDGLKPMEALEKKVFDDCKLKSLKNELDELKQADTIEIELSKLQKPRDSTVELNELRVQEATIKATLNNIALQSLLPIEVKKARKDELLADYKTKKNKIGNMESKIIKCDGCGNEIDLTKEAKEILEADIKEVCAAGVKLKDEITEIEAKNIEITENNEKIKLLKENEVNEGLHEIERKRQSILLKDEESKKEYEEKRQAIIDNNVVKQAENEEKIQILRMKISALENEERKIINFNASADAAISHNEKLVKERELNEGQIQNSKNKIEQLKLALDACKQYNSIKLKNQSEQIKPYLDKVDISFEKLTKDGEIKDDFKINYEGKEFNKLSNAEKIKAGLEIANLLINIQNLHFPIFIDNAESINEVLEIDTQMIKAVVTTDKAIKIEVIE</sequence>
<dbReference type="RefSeq" id="WP_003370431.1">
    <property type="nucleotide sequence ID" value="NZ_JACBBA010000001.1"/>
</dbReference>
<dbReference type="GO" id="GO:0006302">
    <property type="term" value="P:double-strand break repair"/>
    <property type="evidence" value="ECO:0007669"/>
    <property type="project" value="InterPro"/>
</dbReference>
<name>A0A6B4JHI5_CLOBO</name>
<protein>
    <recommendedName>
        <fullName evidence="3">Nuclease SbcCD subunit C</fullName>
    </recommendedName>
</protein>
<dbReference type="PANTHER" id="PTHR32114">
    <property type="entry name" value="ABC TRANSPORTER ABCH.3"/>
    <property type="match status" value="1"/>
</dbReference>
<evidence type="ECO:0000256" key="1">
    <source>
        <dbReference type="ARBA" id="ARBA00006930"/>
    </source>
</evidence>
<dbReference type="InterPro" id="IPR027417">
    <property type="entry name" value="P-loop_NTPase"/>
</dbReference>
<dbReference type="AlphaFoldDB" id="A0A6B4JHI5"/>